<dbReference type="RefSeq" id="WP_284253438.1">
    <property type="nucleotide sequence ID" value="NZ_BSVB01000001.1"/>
</dbReference>
<gene>
    <name evidence="2" type="ORF">GCM10025881_13520</name>
</gene>
<dbReference type="Proteomes" id="UP001157034">
    <property type="component" value="Unassembled WGS sequence"/>
</dbReference>
<dbReference type="InterPro" id="IPR011330">
    <property type="entry name" value="Glyco_hydro/deAcase_b/a-brl"/>
</dbReference>
<dbReference type="EMBL" id="BSVB01000001">
    <property type="protein sequence ID" value="GMA94528.1"/>
    <property type="molecule type" value="Genomic_DNA"/>
</dbReference>
<dbReference type="SUPFAM" id="SSF74650">
    <property type="entry name" value="Galactose mutarotase-like"/>
    <property type="match status" value="1"/>
</dbReference>
<evidence type="ECO:0000259" key="1">
    <source>
        <dbReference type="Pfam" id="PF01074"/>
    </source>
</evidence>
<sequence>MSALSRILLVGHTHHDVGYTNSPRLIDGAHARIVGEVLDLADAHPGAGPDAPDRFRWTFEVARPVLNFLAAASDPDVERLRARVAAGDVAVTGGYLNMTQLPDGAEFAAAYRALDAFRRVGIPVRTEQHGDVNGIAWGAADQMLDAGIDRLVMALNPDHGRAPLEQPSLFRWETPSGRLLTVFLSTHYGVGEEWGVVDGDLARSEAAIRGFVDRLTGRDDYPFGTAVVHAANDNRWPGIAFLDVVRHWNARHPELPMATATIDQALDALLSEAPADLPVLRGEWADWWAHGHGSTAREVAVYREARRFARAAAASFELAASRGEHPDRRATVLGYRRGPVRVRDAAELATDSARVDEQLLLYGEHTWGSWETYRAPFSTFTLSHRNAKDAFAFGAYDLARDLAIEAMHRVAASGDGVPIGTGEGILPAHDAILVVNATAHDRREPVEAEVDGRRRVTLVADVPASSVRVLPIPAPEPAASPGLLLETGRYRVEVDPVRGGIASLVDRADGRELVDAAAPHGLGAIVIEVVPDAERAHPMFRDPRDFHPAHPGPRFERVHGTAGDAEIVETGDLARLRWSSRIGVCSRPSTP</sequence>
<reference evidence="3" key="1">
    <citation type="journal article" date="2019" name="Int. J. Syst. Evol. Microbiol.">
        <title>The Global Catalogue of Microorganisms (GCM) 10K type strain sequencing project: providing services to taxonomists for standard genome sequencing and annotation.</title>
        <authorList>
            <consortium name="The Broad Institute Genomics Platform"/>
            <consortium name="The Broad Institute Genome Sequencing Center for Infectious Disease"/>
            <person name="Wu L."/>
            <person name="Ma J."/>
        </authorList>
    </citation>
    <scope>NUCLEOTIDE SEQUENCE [LARGE SCALE GENOMIC DNA]</scope>
    <source>
        <strain evidence="3">NBRC 108894</strain>
    </source>
</reference>
<evidence type="ECO:0000313" key="3">
    <source>
        <dbReference type="Proteomes" id="UP001157034"/>
    </source>
</evidence>
<dbReference type="Gene3D" id="3.20.110.10">
    <property type="entry name" value="Glycoside hydrolase 38, N terminal domain"/>
    <property type="match status" value="1"/>
</dbReference>
<dbReference type="SUPFAM" id="SSF88713">
    <property type="entry name" value="Glycoside hydrolase/deacetylase"/>
    <property type="match status" value="1"/>
</dbReference>
<organism evidence="2 3">
    <name type="scientific">Pseudolysinimonas kribbensis</name>
    <dbReference type="NCBI Taxonomy" id="433641"/>
    <lineage>
        <taxon>Bacteria</taxon>
        <taxon>Bacillati</taxon>
        <taxon>Actinomycetota</taxon>
        <taxon>Actinomycetes</taxon>
        <taxon>Micrococcales</taxon>
        <taxon>Microbacteriaceae</taxon>
        <taxon>Pseudolysinimonas</taxon>
    </lineage>
</organism>
<evidence type="ECO:0000313" key="2">
    <source>
        <dbReference type="EMBL" id="GMA94528.1"/>
    </source>
</evidence>
<comment type="caution">
    <text evidence="2">The sequence shown here is derived from an EMBL/GenBank/DDBJ whole genome shotgun (WGS) entry which is preliminary data.</text>
</comment>
<accession>A0ABQ6K1P8</accession>
<proteinExistence type="predicted"/>
<keyword evidence="3" id="KW-1185">Reference proteome</keyword>
<feature type="domain" description="Glycoside hydrolase family 38 N-terminal" evidence="1">
    <location>
        <begin position="7"/>
        <end position="189"/>
    </location>
</feature>
<dbReference type="InterPro" id="IPR000602">
    <property type="entry name" value="Glyco_hydro_38_N"/>
</dbReference>
<dbReference type="InterPro" id="IPR011013">
    <property type="entry name" value="Gal_mutarotase_sf_dom"/>
</dbReference>
<dbReference type="InterPro" id="IPR027291">
    <property type="entry name" value="Glyco_hydro_38_N_sf"/>
</dbReference>
<protein>
    <recommendedName>
        <fullName evidence="1">Glycoside hydrolase family 38 N-terminal domain-containing protein</fullName>
    </recommendedName>
</protein>
<dbReference type="Pfam" id="PF01074">
    <property type="entry name" value="Glyco_hydro_38N"/>
    <property type="match status" value="1"/>
</dbReference>
<name>A0ABQ6K1P8_9MICO</name>